<dbReference type="Proteomes" id="UP000244184">
    <property type="component" value="Unassembled WGS sequence"/>
</dbReference>
<name>A0A2T6G1H7_9BACL</name>
<dbReference type="SUPFAM" id="SSF49785">
    <property type="entry name" value="Galactose-binding domain-like"/>
    <property type="match status" value="1"/>
</dbReference>
<evidence type="ECO:0000313" key="3">
    <source>
        <dbReference type="EMBL" id="PUA38032.1"/>
    </source>
</evidence>
<evidence type="ECO:0000256" key="1">
    <source>
        <dbReference type="ARBA" id="ARBA00022801"/>
    </source>
</evidence>
<dbReference type="Gene3D" id="2.60.120.260">
    <property type="entry name" value="Galactose-binding domain-like"/>
    <property type="match status" value="1"/>
</dbReference>
<comment type="caution">
    <text evidence="3">The sequence shown here is derived from an EMBL/GenBank/DDBJ whole genome shotgun (WGS) entry which is preliminary data.</text>
</comment>
<reference evidence="3 4" key="1">
    <citation type="submission" date="2018-03" db="EMBL/GenBank/DDBJ databases">
        <title>Genome sequence of Paenibacillus elgii strain AC13 an antimicrobial compound producing bacteria.</title>
        <authorList>
            <person name="Kurokawa A.S."/>
            <person name="Araujo J.F."/>
            <person name="Costa R.A."/>
            <person name="Ortega D.B."/>
            <person name="Pires A.S."/>
            <person name="Pappas G.J.Jr."/>
            <person name="Franco O.L."/>
            <person name="Barreto C."/>
            <person name="Magalhaes B.S."/>
            <person name="Kruger R.H."/>
        </authorList>
    </citation>
    <scope>NUCLEOTIDE SEQUENCE [LARGE SCALE GENOMIC DNA]</scope>
    <source>
        <strain evidence="3 4">AC13</strain>
    </source>
</reference>
<dbReference type="SMART" id="SM00939">
    <property type="entry name" value="PepX_C"/>
    <property type="match status" value="1"/>
</dbReference>
<keyword evidence="1 3" id="KW-0378">Hydrolase</keyword>
<organism evidence="3 4">
    <name type="scientific">Paenibacillus elgii</name>
    <dbReference type="NCBI Taxonomy" id="189691"/>
    <lineage>
        <taxon>Bacteria</taxon>
        <taxon>Bacillati</taxon>
        <taxon>Bacillota</taxon>
        <taxon>Bacilli</taxon>
        <taxon>Bacillales</taxon>
        <taxon>Paenibacillaceae</taxon>
        <taxon>Paenibacillus</taxon>
    </lineage>
</organism>
<dbReference type="EMBL" id="PYHP01000043">
    <property type="protein sequence ID" value="PUA38032.1"/>
    <property type="molecule type" value="Genomic_DNA"/>
</dbReference>
<evidence type="ECO:0000313" key="4">
    <source>
        <dbReference type="Proteomes" id="UP000244184"/>
    </source>
</evidence>
<dbReference type="Gene3D" id="1.10.3020.10">
    <property type="entry name" value="alpha-amino acid ester hydrolase ( Helical cap domain)"/>
    <property type="match status" value="1"/>
</dbReference>
<dbReference type="Gene3D" id="3.40.50.1820">
    <property type="entry name" value="alpha/beta hydrolase"/>
    <property type="match status" value="1"/>
</dbReference>
<feature type="domain" description="Xaa-Pro dipeptidyl-peptidase C-terminal" evidence="2">
    <location>
        <begin position="296"/>
        <end position="547"/>
    </location>
</feature>
<dbReference type="InterPro" id="IPR008979">
    <property type="entry name" value="Galactose-bd-like_sf"/>
</dbReference>
<dbReference type="InterPro" id="IPR005674">
    <property type="entry name" value="CocE/Ser_esterase"/>
</dbReference>
<accession>A0A2T6G1H7</accession>
<dbReference type="InterPro" id="IPR000383">
    <property type="entry name" value="Xaa-Pro-like_dom"/>
</dbReference>
<dbReference type="RefSeq" id="WP_108532324.1">
    <property type="nucleotide sequence ID" value="NZ_PYHP01000043.1"/>
</dbReference>
<dbReference type="Pfam" id="PF02129">
    <property type="entry name" value="Peptidase_S15"/>
    <property type="match status" value="1"/>
</dbReference>
<proteinExistence type="predicted"/>
<dbReference type="InterPro" id="IPR013736">
    <property type="entry name" value="Xaa-Pro_dipept_C"/>
</dbReference>
<dbReference type="NCBIfam" id="TIGR00976">
    <property type="entry name" value="CocE_NonD"/>
    <property type="match status" value="1"/>
</dbReference>
<sequence length="551" mass="62875">MSTYDKNQKVEFVPMRDGVNLHTIVTLPEEGGPWPIILTRNPYPFMQADFLEEAKFWAGYGFAFVLQECRGRGQSEGEWIPFVHEIEDGLDTLHWVIEQSWSNDRIGTYGSSYSGILQWSMAEHLPPEVNTMFIAVAGIERYKQLYMNGMFRHDLFTTWAIWNAGYEPLLPQDTLYREALSVKPHIEMDQHLFGHTLPWYRDWVTEIDPDRPFWNTGFWADLKEAPCKTKIPVMIIEGWFDHNLNSSVLSYNKLPESVRSESCFLIGPWVHTEDVAGDLDYTNHELWMPKQRRAALQWFNHHLKGEPFENVDLKGKVQTYVIGEGRWKSWDGWIKNNSVARYELACTQGPIHCLTPEKPFAGTSVSYAYDPSNPVSTKGGAALMNYLSGAPDACRPASVYQDAPGTRTDVISFLSEELEAPLQISGPITTHLTVSSDAEDTSFTVCIMEQFADGTTCNIRDGITSLRFRNDRTSPYTPNEIVEIEIELWPILWTLRKGSKLRVDISSSNFPAYHAHPNIAGSWALQEEMKIAKQTIYTGDIRSSWIVIPVL</sequence>
<protein>
    <submittedName>
        <fullName evidence="3">Hydrolase</fullName>
    </submittedName>
</protein>
<evidence type="ECO:0000259" key="2">
    <source>
        <dbReference type="SMART" id="SM00939"/>
    </source>
</evidence>
<dbReference type="Pfam" id="PF08530">
    <property type="entry name" value="PepX_C"/>
    <property type="match status" value="1"/>
</dbReference>
<dbReference type="AlphaFoldDB" id="A0A2T6G1H7"/>
<dbReference type="InterPro" id="IPR029058">
    <property type="entry name" value="AB_hydrolase_fold"/>
</dbReference>
<gene>
    <name evidence="3" type="ORF">C8Z91_16655</name>
</gene>
<dbReference type="GO" id="GO:0008239">
    <property type="term" value="F:dipeptidyl-peptidase activity"/>
    <property type="evidence" value="ECO:0007669"/>
    <property type="project" value="InterPro"/>
</dbReference>
<dbReference type="SUPFAM" id="SSF53474">
    <property type="entry name" value="alpha/beta-Hydrolases"/>
    <property type="match status" value="1"/>
</dbReference>